<gene>
    <name evidence="5" type="primary">hemW</name>
    <name evidence="5" type="ORF">RIF25_00225</name>
</gene>
<comment type="subcellular location">
    <subcellularLocation>
        <location evidence="3">Cytoplasm</location>
    </subcellularLocation>
</comment>
<evidence type="ECO:0000313" key="6">
    <source>
        <dbReference type="Proteomes" id="UP001268256"/>
    </source>
</evidence>
<dbReference type="Gene3D" id="3.80.30.20">
    <property type="entry name" value="tm_1862 like domain"/>
    <property type="match status" value="1"/>
</dbReference>
<dbReference type="NCBIfam" id="TIGR00539">
    <property type="entry name" value="hemN_rel"/>
    <property type="match status" value="1"/>
</dbReference>
<dbReference type="SFLD" id="SFLDS00029">
    <property type="entry name" value="Radical_SAM"/>
    <property type="match status" value="2"/>
</dbReference>
<dbReference type="GO" id="GO:0046872">
    <property type="term" value="F:metal ion binding"/>
    <property type="evidence" value="ECO:0007669"/>
    <property type="project" value="UniProtKB-UniRule"/>
</dbReference>
<keyword evidence="3" id="KW-0349">Heme</keyword>
<dbReference type="GO" id="GO:0051539">
    <property type="term" value="F:4 iron, 4 sulfur cluster binding"/>
    <property type="evidence" value="ECO:0007669"/>
    <property type="project" value="UniProtKB-UniRule"/>
</dbReference>
<keyword evidence="6" id="KW-1185">Reference proteome</keyword>
<comment type="similarity">
    <text evidence="1">Belongs to the anaerobic coproporphyrinogen-III oxidase family. HemW subfamily.</text>
</comment>
<sequence length="396" mass="44511">MESKSQSLVRPRAAYIHIPFCRRRCFYCDFPISVIGERAYGDSAPAICEYVAALLTEIDSTPNLGLPLNTIFFGGGTPSLLSPGQVAQILTQLAQKIGIDPNPEISLEVDPGTFTKSQIQGYQDCGVTRLSLGVQAFQDHLLQACGRFHRVKDIGQAVATIQEIGFENWSLDLISGLPGQSIEDWNDSLTSAIQLNPTHISAYDLVLEPTTVFGKKFHPGQTPLPDDDTTAEMYLLADQVLTSAGYDHYEISNYARPGFRCQHNQVYWRNESYYGFGLGATSYVEHRRLSRPKTRATYYQWLTGLPGHLTAIEPTSQFDRWLETLMLGLRLQDGVNLIELEKEFPQAWVKKLINLTETEPKLKIKTNKIHLTVPDGFLFSNQVLGQIWEIFDESEM</sequence>
<dbReference type="SFLD" id="SFLDF00562">
    <property type="entry name" value="HemN-like__clustered_with_heat"/>
    <property type="match status" value="1"/>
</dbReference>
<dbReference type="InterPro" id="IPR023404">
    <property type="entry name" value="rSAM_horseshoe"/>
</dbReference>
<dbReference type="Pfam" id="PF06969">
    <property type="entry name" value="HemN_C"/>
    <property type="match status" value="1"/>
</dbReference>
<evidence type="ECO:0000256" key="2">
    <source>
        <dbReference type="ARBA" id="ARBA00017228"/>
    </source>
</evidence>
<dbReference type="Pfam" id="PF04055">
    <property type="entry name" value="Radical_SAM"/>
    <property type="match status" value="1"/>
</dbReference>
<name>A0AAE4FNH0_9CYAN</name>
<dbReference type="SMART" id="SM00729">
    <property type="entry name" value="Elp3"/>
    <property type="match status" value="1"/>
</dbReference>
<dbReference type="InterPro" id="IPR034505">
    <property type="entry name" value="Coproporphyrinogen-III_oxidase"/>
</dbReference>
<dbReference type="SFLD" id="SFLDG01065">
    <property type="entry name" value="anaerobic_coproporphyrinogen-I"/>
    <property type="match status" value="2"/>
</dbReference>
<keyword evidence="3" id="KW-0004">4Fe-4S</keyword>
<dbReference type="PROSITE" id="PS51918">
    <property type="entry name" value="RADICAL_SAM"/>
    <property type="match status" value="1"/>
</dbReference>
<dbReference type="InterPro" id="IPR010723">
    <property type="entry name" value="HemN_C"/>
</dbReference>
<dbReference type="InterPro" id="IPR004559">
    <property type="entry name" value="HemW-like"/>
</dbReference>
<dbReference type="EMBL" id="JAVMIP010000001">
    <property type="protein sequence ID" value="MDS3859220.1"/>
    <property type="molecule type" value="Genomic_DNA"/>
</dbReference>
<keyword evidence="3" id="KW-0949">S-adenosyl-L-methionine</keyword>
<dbReference type="GO" id="GO:0004109">
    <property type="term" value="F:coproporphyrinogen oxidase activity"/>
    <property type="evidence" value="ECO:0007669"/>
    <property type="project" value="InterPro"/>
</dbReference>
<keyword evidence="3" id="KW-0479">Metal-binding</keyword>
<comment type="caution">
    <text evidence="5">The sequence shown here is derived from an EMBL/GenBank/DDBJ whole genome shotgun (WGS) entry which is preliminary data.</text>
</comment>
<dbReference type="SUPFAM" id="SSF102114">
    <property type="entry name" value="Radical SAM enzymes"/>
    <property type="match status" value="1"/>
</dbReference>
<dbReference type="GO" id="GO:0005737">
    <property type="term" value="C:cytoplasm"/>
    <property type="evidence" value="ECO:0007669"/>
    <property type="project" value="UniProtKB-SubCell"/>
</dbReference>
<evidence type="ECO:0000313" key="5">
    <source>
        <dbReference type="EMBL" id="MDS3859220.1"/>
    </source>
</evidence>
<feature type="domain" description="Radical SAM core" evidence="4">
    <location>
        <begin position="6"/>
        <end position="247"/>
    </location>
</feature>
<comment type="function">
    <text evidence="3">Probably acts as a heme chaperone, transferring heme to an unknown acceptor. Binds one molecule of heme per monomer, possibly covalently. Binds 1 [4Fe-4S] cluster. The cluster is coordinated with 3 cysteines and an exchangeable S-adenosyl-L-methionine.</text>
</comment>
<accession>A0AAE4FNH0</accession>
<dbReference type="InterPro" id="IPR058240">
    <property type="entry name" value="rSAM_sf"/>
</dbReference>
<dbReference type="Proteomes" id="UP001268256">
    <property type="component" value="Unassembled WGS sequence"/>
</dbReference>
<dbReference type="SFLD" id="SFLDF00288">
    <property type="entry name" value="HemN-like__clustered_with_nucl"/>
    <property type="match status" value="1"/>
</dbReference>
<dbReference type="InterPro" id="IPR006638">
    <property type="entry name" value="Elp3/MiaA/NifB-like_rSAM"/>
</dbReference>
<keyword evidence="3" id="KW-0408">Iron</keyword>
<proteinExistence type="inferred from homology"/>
<dbReference type="PANTHER" id="PTHR13932:SF5">
    <property type="entry name" value="RADICAL S-ADENOSYL METHIONINE DOMAIN-CONTAINING PROTEIN 1, MITOCHONDRIAL"/>
    <property type="match status" value="1"/>
</dbReference>
<dbReference type="AlphaFoldDB" id="A0AAE4FNH0"/>
<keyword evidence="3" id="KW-0143">Chaperone</keyword>
<keyword evidence="3" id="KW-0411">Iron-sulfur</keyword>
<protein>
    <recommendedName>
        <fullName evidence="2 3">Heme chaperone HemW</fullName>
    </recommendedName>
</protein>
<keyword evidence="3" id="KW-0963">Cytoplasm</keyword>
<evidence type="ECO:0000256" key="1">
    <source>
        <dbReference type="ARBA" id="ARBA00006100"/>
    </source>
</evidence>
<reference evidence="6" key="1">
    <citation type="submission" date="2023-07" db="EMBL/GenBank/DDBJ databases">
        <authorList>
            <person name="Luz R."/>
            <person name="Cordeiro R."/>
            <person name="Fonseca A."/>
            <person name="Goncalves V."/>
        </authorList>
    </citation>
    <scope>NUCLEOTIDE SEQUENCE [LARGE SCALE GENOMIC DNA]</scope>
    <source>
        <strain evidence="6">BACA0444</strain>
    </source>
</reference>
<dbReference type="InterPro" id="IPR007197">
    <property type="entry name" value="rSAM"/>
</dbReference>
<dbReference type="PANTHER" id="PTHR13932">
    <property type="entry name" value="COPROPORPHYRINIGEN III OXIDASE"/>
    <property type="match status" value="1"/>
</dbReference>
<evidence type="ECO:0000256" key="3">
    <source>
        <dbReference type="RuleBase" id="RU364116"/>
    </source>
</evidence>
<organism evidence="5 6">
    <name type="scientific">Pseudocalidococcus azoricus BACA0444</name>
    <dbReference type="NCBI Taxonomy" id="2918990"/>
    <lineage>
        <taxon>Bacteria</taxon>
        <taxon>Bacillati</taxon>
        <taxon>Cyanobacteriota</taxon>
        <taxon>Cyanophyceae</taxon>
        <taxon>Acaryochloridales</taxon>
        <taxon>Thermosynechococcaceae</taxon>
        <taxon>Pseudocalidococcus</taxon>
        <taxon>Pseudocalidococcus azoricus</taxon>
    </lineage>
</organism>
<dbReference type="GO" id="GO:0006779">
    <property type="term" value="P:porphyrin-containing compound biosynthetic process"/>
    <property type="evidence" value="ECO:0007669"/>
    <property type="project" value="InterPro"/>
</dbReference>
<dbReference type="CDD" id="cd01335">
    <property type="entry name" value="Radical_SAM"/>
    <property type="match status" value="1"/>
</dbReference>
<evidence type="ECO:0000259" key="4">
    <source>
        <dbReference type="PROSITE" id="PS51918"/>
    </source>
</evidence>
<dbReference type="RefSeq" id="WP_322876559.1">
    <property type="nucleotide sequence ID" value="NZ_JAVMIP010000001.1"/>
</dbReference>